<reference evidence="1 2" key="1">
    <citation type="journal article" date="2018" name="Syst. Appl. Microbiol.">
        <title>A new symbiotic nanoarchaeote (Candidatus Nanoclepta minutus) and its host (Zestosphaera tikiterensis gen. nov., sp. nov.) from a New Zealand hot spring.</title>
        <authorList>
            <person name="St John E."/>
            <person name="Liu Y."/>
            <person name="Podar M."/>
            <person name="Stott M.B."/>
            <person name="Meneghin J."/>
            <person name="Chen Z."/>
            <person name="Lagutin K."/>
            <person name="Mitchell K."/>
            <person name="Reysenbach A.L."/>
        </authorList>
    </citation>
    <scope>NUCLEOTIDE SEQUENCE [LARGE SCALE GENOMIC DNA]</scope>
    <source>
        <strain evidence="1">NZ3</strain>
    </source>
</reference>
<sequence length="85" mass="10223">MTIENWVTAVSTTISFRIPKKLKERMALLKDRVNWSEELRRFIEQRIKELEQLSVFEKIDRILEKLPEAPKGAVVSYLREIRDRH</sequence>
<evidence type="ECO:0000313" key="2">
    <source>
        <dbReference type="Proteomes" id="UP000244093"/>
    </source>
</evidence>
<evidence type="ECO:0000313" key="1">
    <source>
        <dbReference type="EMBL" id="PUA31783.1"/>
    </source>
</evidence>
<dbReference type="PANTHER" id="PTHR42244:SF2">
    <property type="entry name" value="ANTITOXIN VAPB3-RELATED"/>
    <property type="match status" value="1"/>
</dbReference>
<dbReference type="Proteomes" id="UP000244093">
    <property type="component" value="Unassembled WGS sequence"/>
</dbReference>
<dbReference type="InterPro" id="IPR039709">
    <property type="entry name" value="VapB3-like"/>
</dbReference>
<organism evidence="1 2">
    <name type="scientific">Zestosphaera tikiterensis</name>
    <dbReference type="NCBI Taxonomy" id="1973259"/>
    <lineage>
        <taxon>Archaea</taxon>
        <taxon>Thermoproteota</taxon>
        <taxon>Thermoprotei</taxon>
        <taxon>Desulfurococcales</taxon>
        <taxon>Desulfurococcaceae</taxon>
        <taxon>Zestosphaera</taxon>
    </lineage>
</organism>
<dbReference type="PANTHER" id="PTHR42244">
    <property type="entry name" value="ANTITOXIN VAPB3-RELATED"/>
    <property type="match status" value="1"/>
</dbReference>
<proteinExistence type="predicted"/>
<dbReference type="AlphaFoldDB" id="A0A2R7Y2S9"/>
<comment type="caution">
    <text evidence="1">The sequence shown here is derived from an EMBL/GenBank/DDBJ whole genome shotgun (WGS) entry which is preliminary data.</text>
</comment>
<name>A0A2R7Y2S9_9CREN</name>
<gene>
    <name evidence="1" type="ORF">B7O98_08260</name>
</gene>
<accession>A0A2R7Y2S9</accession>
<dbReference type="EMBL" id="NBVN01000006">
    <property type="protein sequence ID" value="PUA31783.1"/>
    <property type="molecule type" value="Genomic_DNA"/>
</dbReference>
<protein>
    <recommendedName>
        <fullName evidence="3">CopG family transcriptional regulator</fullName>
    </recommendedName>
</protein>
<evidence type="ECO:0008006" key="3">
    <source>
        <dbReference type="Google" id="ProtNLM"/>
    </source>
</evidence>